<reference evidence="6" key="1">
    <citation type="submission" date="2022-01" db="EMBL/GenBank/DDBJ databases">
        <authorList>
            <person name="King R."/>
        </authorList>
    </citation>
    <scope>NUCLEOTIDE SEQUENCE</scope>
</reference>
<gene>
    <name evidence="6" type="ORF">CHIRRI_LOCUS3711</name>
</gene>
<evidence type="ECO:0000256" key="3">
    <source>
        <dbReference type="PROSITE-ProRule" id="PRU00175"/>
    </source>
</evidence>
<evidence type="ECO:0000256" key="2">
    <source>
        <dbReference type="ARBA" id="ARBA00022833"/>
    </source>
</evidence>
<evidence type="ECO:0000313" key="6">
    <source>
        <dbReference type="EMBL" id="CAG9800773.1"/>
    </source>
</evidence>
<keyword evidence="7" id="KW-1185">Reference proteome</keyword>
<sequence>MEDNPAPSTSGVNQSRNRRRTNRIRNRRTTSRNRSRSRNRPRSRRQILFVAPRTRSLSREQCERIARPSREEIQTAKECPICLETLTEDQPNRKLLCNHIFHESCLFPWVQGDIGNCPVCRQTLVDAY</sequence>
<dbReference type="Proteomes" id="UP001153620">
    <property type="component" value="Chromosome 1"/>
</dbReference>
<evidence type="ECO:0000259" key="5">
    <source>
        <dbReference type="PROSITE" id="PS50089"/>
    </source>
</evidence>
<dbReference type="PROSITE" id="PS50089">
    <property type="entry name" value="ZF_RING_2"/>
    <property type="match status" value="1"/>
</dbReference>
<keyword evidence="2" id="KW-0862">Zinc</keyword>
<dbReference type="InterPro" id="IPR051826">
    <property type="entry name" value="E3_ubiquitin-ligase_domain"/>
</dbReference>
<dbReference type="InterPro" id="IPR013083">
    <property type="entry name" value="Znf_RING/FYVE/PHD"/>
</dbReference>
<dbReference type="SUPFAM" id="SSF57850">
    <property type="entry name" value="RING/U-box"/>
    <property type="match status" value="1"/>
</dbReference>
<protein>
    <recommendedName>
        <fullName evidence="5">RING-type domain-containing protein</fullName>
    </recommendedName>
</protein>
<dbReference type="GO" id="GO:0061630">
    <property type="term" value="F:ubiquitin protein ligase activity"/>
    <property type="evidence" value="ECO:0007669"/>
    <property type="project" value="TreeGrafter"/>
</dbReference>
<reference evidence="6" key="2">
    <citation type="submission" date="2022-10" db="EMBL/GenBank/DDBJ databases">
        <authorList>
            <consortium name="ENA_rothamsted_submissions"/>
            <consortium name="culmorum"/>
            <person name="King R."/>
        </authorList>
    </citation>
    <scope>NUCLEOTIDE SEQUENCE</scope>
</reference>
<evidence type="ECO:0000313" key="7">
    <source>
        <dbReference type="Proteomes" id="UP001153620"/>
    </source>
</evidence>
<evidence type="ECO:0000256" key="1">
    <source>
        <dbReference type="ARBA" id="ARBA00022771"/>
    </source>
</evidence>
<dbReference type="PANTHER" id="PTHR22765:SF272">
    <property type="entry name" value="E3 UBIQUITIN-PROTEIN LIGASE PRAJA-2"/>
    <property type="match status" value="1"/>
</dbReference>
<feature type="region of interest" description="Disordered" evidence="4">
    <location>
        <begin position="1"/>
        <end position="46"/>
    </location>
</feature>
<organism evidence="6 7">
    <name type="scientific">Chironomus riparius</name>
    <dbReference type="NCBI Taxonomy" id="315576"/>
    <lineage>
        <taxon>Eukaryota</taxon>
        <taxon>Metazoa</taxon>
        <taxon>Ecdysozoa</taxon>
        <taxon>Arthropoda</taxon>
        <taxon>Hexapoda</taxon>
        <taxon>Insecta</taxon>
        <taxon>Pterygota</taxon>
        <taxon>Neoptera</taxon>
        <taxon>Endopterygota</taxon>
        <taxon>Diptera</taxon>
        <taxon>Nematocera</taxon>
        <taxon>Chironomoidea</taxon>
        <taxon>Chironomidae</taxon>
        <taxon>Chironominae</taxon>
        <taxon>Chironomus</taxon>
    </lineage>
</organism>
<feature type="compositionally biased region" description="Basic residues" evidence="4">
    <location>
        <begin position="16"/>
        <end position="45"/>
    </location>
</feature>
<dbReference type="GO" id="GO:0006511">
    <property type="term" value="P:ubiquitin-dependent protein catabolic process"/>
    <property type="evidence" value="ECO:0007669"/>
    <property type="project" value="TreeGrafter"/>
</dbReference>
<dbReference type="EMBL" id="OU895877">
    <property type="protein sequence ID" value="CAG9800773.1"/>
    <property type="molecule type" value="Genomic_DNA"/>
</dbReference>
<evidence type="ECO:0000256" key="4">
    <source>
        <dbReference type="SAM" id="MobiDB-lite"/>
    </source>
</evidence>
<dbReference type="InterPro" id="IPR001841">
    <property type="entry name" value="Znf_RING"/>
</dbReference>
<dbReference type="SMART" id="SM01197">
    <property type="entry name" value="FANCL_C"/>
    <property type="match status" value="1"/>
</dbReference>
<dbReference type="Gene3D" id="3.30.40.10">
    <property type="entry name" value="Zinc/RING finger domain, C3HC4 (zinc finger)"/>
    <property type="match status" value="1"/>
</dbReference>
<dbReference type="Pfam" id="PF13639">
    <property type="entry name" value="zf-RING_2"/>
    <property type="match status" value="1"/>
</dbReference>
<dbReference type="PANTHER" id="PTHR22765">
    <property type="entry name" value="RING FINGER AND PROTEASE ASSOCIATED DOMAIN-CONTAINING"/>
    <property type="match status" value="1"/>
</dbReference>
<feature type="compositionally biased region" description="Polar residues" evidence="4">
    <location>
        <begin position="1"/>
        <end position="14"/>
    </location>
</feature>
<accession>A0A9N9WP25</accession>
<dbReference type="GO" id="GO:0008270">
    <property type="term" value="F:zinc ion binding"/>
    <property type="evidence" value="ECO:0007669"/>
    <property type="project" value="UniProtKB-KW"/>
</dbReference>
<name>A0A9N9WP25_9DIPT</name>
<dbReference type="AlphaFoldDB" id="A0A9N9WP25"/>
<dbReference type="SMART" id="SM00184">
    <property type="entry name" value="RING"/>
    <property type="match status" value="1"/>
</dbReference>
<keyword evidence="1 3" id="KW-0863">Zinc-finger</keyword>
<proteinExistence type="predicted"/>
<keyword evidence="1 3" id="KW-0479">Metal-binding</keyword>
<dbReference type="OrthoDB" id="8062037at2759"/>
<feature type="domain" description="RING-type" evidence="5">
    <location>
        <begin position="79"/>
        <end position="121"/>
    </location>
</feature>